<dbReference type="GO" id="GO:0003677">
    <property type="term" value="F:DNA binding"/>
    <property type="evidence" value="ECO:0007669"/>
    <property type="project" value="InterPro"/>
</dbReference>
<organism evidence="3 4">
    <name type="scientific">Albula glossodonta</name>
    <name type="common">roundjaw bonefish</name>
    <dbReference type="NCBI Taxonomy" id="121402"/>
    <lineage>
        <taxon>Eukaryota</taxon>
        <taxon>Metazoa</taxon>
        <taxon>Chordata</taxon>
        <taxon>Craniata</taxon>
        <taxon>Vertebrata</taxon>
        <taxon>Euteleostomi</taxon>
        <taxon>Actinopterygii</taxon>
        <taxon>Neopterygii</taxon>
        <taxon>Teleostei</taxon>
        <taxon>Albuliformes</taxon>
        <taxon>Albulidae</taxon>
        <taxon>Albula</taxon>
    </lineage>
</organism>
<name>A0A8T2P929_9TELE</name>
<feature type="domain" description="MBD" evidence="2">
    <location>
        <begin position="11"/>
        <end position="81"/>
    </location>
</feature>
<protein>
    <recommendedName>
        <fullName evidence="2">MBD domain-containing protein</fullName>
    </recommendedName>
</protein>
<dbReference type="EMBL" id="JAFBMS010000010">
    <property type="protein sequence ID" value="KAG9349134.1"/>
    <property type="molecule type" value="Genomic_DNA"/>
</dbReference>
<evidence type="ECO:0000313" key="3">
    <source>
        <dbReference type="EMBL" id="KAG9349134.1"/>
    </source>
</evidence>
<feature type="compositionally biased region" description="Low complexity" evidence="1">
    <location>
        <begin position="439"/>
        <end position="450"/>
    </location>
</feature>
<proteinExistence type="predicted"/>
<gene>
    <name evidence="3" type="ORF">JZ751_029454</name>
</gene>
<dbReference type="PANTHER" id="PTHR16112">
    <property type="entry name" value="METHYL-CPG BINDING PROTEIN, DROSOPHILA"/>
    <property type="match status" value="1"/>
</dbReference>
<feature type="region of interest" description="Disordered" evidence="1">
    <location>
        <begin position="1387"/>
        <end position="1412"/>
    </location>
</feature>
<dbReference type="PANTHER" id="PTHR16112:SF18">
    <property type="entry name" value="METHYL-CPG-BINDING DOMAIN PROTEIN 5"/>
    <property type="match status" value="1"/>
</dbReference>
<feature type="region of interest" description="Disordered" evidence="1">
    <location>
        <begin position="195"/>
        <end position="224"/>
    </location>
</feature>
<feature type="region of interest" description="Disordered" evidence="1">
    <location>
        <begin position="237"/>
        <end position="275"/>
    </location>
</feature>
<dbReference type="SMART" id="SM00391">
    <property type="entry name" value="MBD"/>
    <property type="match status" value="1"/>
</dbReference>
<feature type="compositionally biased region" description="Polar residues" evidence="1">
    <location>
        <begin position="499"/>
        <end position="509"/>
    </location>
</feature>
<dbReference type="InterPro" id="IPR001739">
    <property type="entry name" value="Methyl_CpG_DNA-bd"/>
</dbReference>
<dbReference type="PROSITE" id="PS50982">
    <property type="entry name" value="MBD"/>
    <property type="match status" value="1"/>
</dbReference>
<sequence length="1412" mass="148748">MNGGKDCEGGDREGQPPLAQVPIGWQRRADRTGVVYISPSGSLLSCLDQVKSYLLTDGTCKCGLECPLILPKVFNFDPGAAVKQRTAEDVKADEDVTKLCIHKRKIIAVATLNRSMESPHPSLVLTSPGGGTSATPLVPTRSVTPRAIRNKSHEGQPNSTAPDCKNPFRMIMAGQRHYQPEQEMFAGHARVRLGSGEQGQRSPYRGGMLSPASYGDGSISPRTDPLGSPDVFARGMSGGFHGTGSPSPLNGNVRTALSSPPGLSHQGSPAAQSSCALAGRTNVPLSPTVAAKSPIMKKPACSGFPPSIELLRGIYHHQPPPPSCALQKQQITSEKDPLGILDPIPSKPGGQNPVTALNPSFQPSVHSQVPAMNVNMPPAIVPLPSNLPLPTVKPGHASHSNHAGHTQRVQHMASTSVSPSPVTSPVHMMGPAMGRLEASPQRSRPSSTSSDHGNFSMLPTPQSSCGGVKVTPRSPRPSMPPSPSTKPDGLHQYKDMLSQLPSGMNSTLSGPGGAMFPPQKNHTGMLGLPLNHILNQHNSSSFPASSLLSAAAKAQLASQGKLTGSGNSGGGVGGGGGSGGGVGVGGSSLACGNSVHPSSVGNQEGHGVSNTGFSPNPSMPLGMSEVQSGRAALRDKLMAQQRDLLRKRKQPDRGGHDDVGFNMLKSPMGGARLPGPAEQMRKAHVRPGGLPPNTSMAQLLQSMSYQSSQSAGNSAPICQGTNQSLGTSNQLHFREGAMPPGPPHHNMQALQRLPARGEDLHCQNMDTGLTLRGSHEQFTGLMDQVRAASVGACGAPGQGGQVALGNCSLGRREPHPQQVIHRHHHPPQGHPRALGPVAAATMVPNANGGSCPQNVSKKGPFVGSREVDRVPSGGETANQAGRLRNPQLANLRALAGNKQTFPQRPPQAVQVRQGVPGFQTPHPFPHNSSSSPMACLFHNFQVSLPESVSVSNTQTCAQSGTTPLPETSGRKSLPQFGEGPHKAQAQSVGPAGAEGLPGGCVGGESVDAIYRAVVDAASKGVQVVITTTVSGTTQARPVPSLSSMSAFTASQGGPCGLPQSVSSVIHGHRKPRLQEADARPIQPRMSCPRQSSEQGKSTHDSGKARGYFRSPGAQKRQWEGDATPGADCYPLSWRGEEFLECSAHVRSSPCKEGLRGLASSLPRPSEHQHNPLLPGDKVFLEDGFRFGNCQRVAGGGIKERLEQVAERCAHMNGGGPLLPGRGYVDTLGPPRHDLMSEDQSPSSSSTSLEGSLSKDYAHYNGHYNGCAPSPSDTKSLSSEEDLRHPDSPSSSELLHFRPRAFPMGELVWGPIKRFSPWHSKMAGEEQVHHPSLQNSEHGKVDPGRLKTLTEDLEAFNRAAKRNIKGGNLNNHLEAAIHVTMSELDKMSGNVHQVPPRDRQVKPPKSKRRKISR</sequence>
<feature type="compositionally biased region" description="Polar residues" evidence="1">
    <location>
        <begin position="244"/>
        <end position="258"/>
    </location>
</feature>
<feature type="compositionally biased region" description="Low complexity" evidence="1">
    <location>
        <begin position="1237"/>
        <end position="1253"/>
    </location>
</feature>
<dbReference type="GO" id="GO:0005634">
    <property type="term" value="C:nucleus"/>
    <property type="evidence" value="ECO:0007669"/>
    <property type="project" value="TreeGrafter"/>
</dbReference>
<dbReference type="GO" id="GO:0003682">
    <property type="term" value="F:chromatin binding"/>
    <property type="evidence" value="ECO:0007669"/>
    <property type="project" value="TreeGrafter"/>
</dbReference>
<evidence type="ECO:0000256" key="1">
    <source>
        <dbReference type="SAM" id="MobiDB-lite"/>
    </source>
</evidence>
<keyword evidence="4" id="KW-1185">Reference proteome</keyword>
<feature type="compositionally biased region" description="Polar residues" evidence="1">
    <location>
        <begin position="265"/>
        <end position="275"/>
    </location>
</feature>
<feature type="region of interest" description="Disordered" evidence="1">
    <location>
        <begin position="118"/>
        <end position="139"/>
    </location>
</feature>
<feature type="compositionally biased region" description="Polar residues" evidence="1">
    <location>
        <begin position="451"/>
        <end position="465"/>
    </location>
</feature>
<evidence type="ECO:0000259" key="2">
    <source>
        <dbReference type="PROSITE" id="PS50982"/>
    </source>
</evidence>
<feature type="region of interest" description="Disordered" evidence="1">
    <location>
        <begin position="594"/>
        <end position="626"/>
    </location>
</feature>
<feature type="compositionally biased region" description="Low complexity" evidence="1">
    <location>
        <begin position="414"/>
        <end position="426"/>
    </location>
</feature>
<feature type="compositionally biased region" description="Polar residues" evidence="1">
    <location>
        <begin position="398"/>
        <end position="413"/>
    </location>
</feature>
<feature type="region of interest" description="Disordered" evidence="1">
    <location>
        <begin position="390"/>
        <end position="523"/>
    </location>
</feature>
<dbReference type="GO" id="GO:0010369">
    <property type="term" value="C:chromocenter"/>
    <property type="evidence" value="ECO:0007669"/>
    <property type="project" value="TreeGrafter"/>
</dbReference>
<feature type="region of interest" description="Disordered" evidence="1">
    <location>
        <begin position="646"/>
        <end position="667"/>
    </location>
</feature>
<evidence type="ECO:0000313" key="4">
    <source>
        <dbReference type="Proteomes" id="UP000824540"/>
    </source>
</evidence>
<reference evidence="3" key="1">
    <citation type="thesis" date="2021" institute="BYU ScholarsArchive" country="Provo, UT, USA">
        <title>Applications of and Algorithms for Genome Assembly and Genomic Analyses with an Emphasis on Marine Teleosts.</title>
        <authorList>
            <person name="Pickett B.D."/>
        </authorList>
    </citation>
    <scope>NUCLEOTIDE SEQUENCE</scope>
    <source>
        <strain evidence="3">HI-2016</strain>
    </source>
</reference>
<feature type="compositionally biased region" description="Polar residues" evidence="1">
    <location>
        <begin position="955"/>
        <end position="965"/>
    </location>
</feature>
<feature type="compositionally biased region" description="Pro residues" evidence="1">
    <location>
        <begin position="474"/>
        <end position="484"/>
    </location>
</feature>
<feature type="compositionally biased region" description="Basic residues" evidence="1">
    <location>
        <begin position="1401"/>
        <end position="1412"/>
    </location>
</feature>
<dbReference type="Proteomes" id="UP000824540">
    <property type="component" value="Unassembled WGS sequence"/>
</dbReference>
<feature type="region of interest" description="Disordered" evidence="1">
    <location>
        <begin position="1218"/>
        <end position="1295"/>
    </location>
</feature>
<feature type="region of interest" description="Disordered" evidence="1">
    <location>
        <begin position="955"/>
        <end position="991"/>
    </location>
</feature>
<dbReference type="OrthoDB" id="641149at2759"/>
<feature type="compositionally biased region" description="Polar residues" evidence="1">
    <location>
        <begin position="595"/>
        <end position="616"/>
    </location>
</feature>
<accession>A0A8T2P929</accession>
<feature type="region of interest" description="Disordered" evidence="1">
    <location>
        <begin position="1066"/>
        <end position="1121"/>
    </location>
</feature>
<comment type="caution">
    <text evidence="3">The sequence shown here is derived from an EMBL/GenBank/DDBJ whole genome shotgun (WGS) entry which is preliminary data.</text>
</comment>